<accession>A0A3N4M3D4</accession>
<dbReference type="Pfam" id="PF24809">
    <property type="entry name" value="DUF7708"/>
    <property type="match status" value="1"/>
</dbReference>
<dbReference type="Pfam" id="PF24883">
    <property type="entry name" value="NPHP3_N"/>
    <property type="match status" value="1"/>
</dbReference>
<dbReference type="Proteomes" id="UP000267821">
    <property type="component" value="Unassembled WGS sequence"/>
</dbReference>
<reference evidence="5 6" key="1">
    <citation type="journal article" date="2018" name="Nat. Ecol. Evol.">
        <title>Pezizomycetes genomes reveal the molecular basis of ectomycorrhizal truffle lifestyle.</title>
        <authorList>
            <person name="Murat C."/>
            <person name="Payen T."/>
            <person name="Noel B."/>
            <person name="Kuo A."/>
            <person name="Morin E."/>
            <person name="Chen J."/>
            <person name="Kohler A."/>
            <person name="Krizsan K."/>
            <person name="Balestrini R."/>
            <person name="Da Silva C."/>
            <person name="Montanini B."/>
            <person name="Hainaut M."/>
            <person name="Levati E."/>
            <person name="Barry K.W."/>
            <person name="Belfiori B."/>
            <person name="Cichocki N."/>
            <person name="Clum A."/>
            <person name="Dockter R.B."/>
            <person name="Fauchery L."/>
            <person name="Guy J."/>
            <person name="Iotti M."/>
            <person name="Le Tacon F."/>
            <person name="Lindquist E.A."/>
            <person name="Lipzen A."/>
            <person name="Malagnac F."/>
            <person name="Mello A."/>
            <person name="Molinier V."/>
            <person name="Miyauchi S."/>
            <person name="Poulain J."/>
            <person name="Riccioni C."/>
            <person name="Rubini A."/>
            <person name="Sitrit Y."/>
            <person name="Splivallo R."/>
            <person name="Traeger S."/>
            <person name="Wang M."/>
            <person name="Zifcakova L."/>
            <person name="Wipf D."/>
            <person name="Zambonelli A."/>
            <person name="Paolocci F."/>
            <person name="Nowrousian M."/>
            <person name="Ottonello S."/>
            <person name="Baldrian P."/>
            <person name="Spatafora J.W."/>
            <person name="Henrissat B."/>
            <person name="Nagy L.G."/>
            <person name="Aury J.M."/>
            <person name="Wincker P."/>
            <person name="Grigoriev I.V."/>
            <person name="Bonfante P."/>
            <person name="Martin F.M."/>
        </authorList>
    </citation>
    <scope>NUCLEOTIDE SEQUENCE [LARGE SCALE GENOMIC DNA]</scope>
    <source>
        <strain evidence="5 6">ATCC MYA-4762</strain>
    </source>
</reference>
<dbReference type="Gene3D" id="3.40.50.300">
    <property type="entry name" value="P-loop containing nucleotide triphosphate hydrolases"/>
    <property type="match status" value="1"/>
</dbReference>
<organism evidence="5 6">
    <name type="scientific">Terfezia boudieri ATCC MYA-4762</name>
    <dbReference type="NCBI Taxonomy" id="1051890"/>
    <lineage>
        <taxon>Eukaryota</taxon>
        <taxon>Fungi</taxon>
        <taxon>Dikarya</taxon>
        <taxon>Ascomycota</taxon>
        <taxon>Pezizomycotina</taxon>
        <taxon>Pezizomycetes</taxon>
        <taxon>Pezizales</taxon>
        <taxon>Pezizaceae</taxon>
        <taxon>Terfezia</taxon>
    </lineage>
</organism>
<dbReference type="InterPro" id="IPR056884">
    <property type="entry name" value="NPHP3-like_N"/>
</dbReference>
<dbReference type="InterPro" id="IPR027417">
    <property type="entry name" value="P-loop_NTPase"/>
</dbReference>
<protein>
    <recommendedName>
        <fullName evidence="7">NACHT domain-containing protein</fullName>
    </recommendedName>
</protein>
<dbReference type="PANTHER" id="PTHR10039">
    <property type="entry name" value="AMELOGENIN"/>
    <property type="match status" value="1"/>
</dbReference>
<feature type="region of interest" description="Disordered" evidence="2">
    <location>
        <begin position="56"/>
        <end position="112"/>
    </location>
</feature>
<feature type="compositionally biased region" description="Basic and acidic residues" evidence="2">
    <location>
        <begin position="98"/>
        <end position="108"/>
    </location>
</feature>
<keyword evidence="6" id="KW-1185">Reference proteome</keyword>
<evidence type="ECO:0000256" key="1">
    <source>
        <dbReference type="ARBA" id="ARBA00022737"/>
    </source>
</evidence>
<sequence length="696" mass="77303">MSFRKQLKATFRELFGSGGKETAESITRGMKDAKSKKGRSAVAELVRSPVDVVVSRTRSGSGSSRRVTYFPQGRSQERVPSYNEGNAPRYNSAQVNKEASEVPVREKSQQLQEEDIPLAPDLVPAKPAENAWTRALLLLTTQDRLDLFHQGANDSGSLPDDQAIISTLLNQSIDLQSQAEERAFTFTNPLNGAKVNLKSKMESFITRINTYVRLGDIAIQHSPQITALVWSGVRLVMTLIVQDAETWGILVESMEGIAGVMGRCRIYEKMYASGSSEGAKRVQSALVALYASLLVFAVKTKRYFAKAYIKRLYSAGAKPFEIAFGPVIESMRKCEARVEVEARAAAEVAAAVDRGRMMDLLGSMNGVVIPELKVLASETNVAVQRIRKAQEEEKRLEILRWLSKVKYLDNHKTPAKLREKGTGEWLFERTEWKAVLGSGDAQVLNWWDQSLQRIEDPSGVQDVAADPEEGDSGKQEGGLWLYGHPGTGKTILTSLVIDHLNARCTQTVADTDSLLAYFYCSYTEAPRKQAASLLATIVKQLAISLGNKLPVYGDERSNIGLPKSLIEAYRNQKQHGFSTEQLDLAELESILFKEILPTPGLGNVYIVIDAMDEMEESERKQLFPVLQRLVAFGAKAEAACKVKLFVASRGGQRDLKLALGKDGWRRMEEDGAREGRYWWGYKKMCGIPDSDCDRGW</sequence>
<dbReference type="STRING" id="1051890.A0A3N4M3D4"/>
<feature type="compositionally biased region" description="Low complexity" evidence="2">
    <location>
        <begin position="56"/>
        <end position="68"/>
    </location>
</feature>
<evidence type="ECO:0000313" key="6">
    <source>
        <dbReference type="Proteomes" id="UP000267821"/>
    </source>
</evidence>
<evidence type="ECO:0000259" key="4">
    <source>
        <dbReference type="Pfam" id="PF24883"/>
    </source>
</evidence>
<gene>
    <name evidence="5" type="ORF">L211DRAFT_34047</name>
</gene>
<name>A0A3N4M3D4_9PEZI</name>
<keyword evidence="1" id="KW-0677">Repeat</keyword>
<feature type="domain" description="Nephrocystin 3-like N-terminal" evidence="4">
    <location>
        <begin position="475"/>
        <end position="649"/>
    </location>
</feature>
<evidence type="ECO:0000259" key="3">
    <source>
        <dbReference type="Pfam" id="PF24809"/>
    </source>
</evidence>
<feature type="region of interest" description="Disordered" evidence="2">
    <location>
        <begin position="19"/>
        <end position="41"/>
    </location>
</feature>
<dbReference type="OrthoDB" id="163438at2759"/>
<proteinExistence type="predicted"/>
<dbReference type="AlphaFoldDB" id="A0A3N4M3D4"/>
<evidence type="ECO:0008006" key="7">
    <source>
        <dbReference type="Google" id="ProtNLM"/>
    </source>
</evidence>
<dbReference type="EMBL" id="ML121527">
    <property type="protein sequence ID" value="RPB29683.1"/>
    <property type="molecule type" value="Genomic_DNA"/>
</dbReference>
<feature type="domain" description="DUF7708" evidence="3">
    <location>
        <begin position="201"/>
        <end position="347"/>
    </location>
</feature>
<evidence type="ECO:0000313" key="5">
    <source>
        <dbReference type="EMBL" id="RPB29683.1"/>
    </source>
</evidence>
<evidence type="ECO:0000256" key="2">
    <source>
        <dbReference type="SAM" id="MobiDB-lite"/>
    </source>
</evidence>
<dbReference type="InterPro" id="IPR056125">
    <property type="entry name" value="DUF7708"/>
</dbReference>
<dbReference type="InParanoid" id="A0A3N4M3D4"/>
<dbReference type="SUPFAM" id="SSF52540">
    <property type="entry name" value="P-loop containing nucleoside triphosphate hydrolases"/>
    <property type="match status" value="1"/>
</dbReference>